<gene>
    <name evidence="10" type="ORF">L2422_07595</name>
</gene>
<dbReference type="PANTHER" id="PTHR34390">
    <property type="entry name" value="UPF0442 PROTEIN YJJB-RELATED"/>
    <property type="match status" value="1"/>
</dbReference>
<keyword evidence="2" id="KW-1003">Cell membrane</keyword>
<feature type="domain" description="Threonine/Serine exporter ThrE" evidence="9">
    <location>
        <begin position="10"/>
        <end position="137"/>
    </location>
</feature>
<evidence type="ECO:0000256" key="5">
    <source>
        <dbReference type="ARBA" id="ARBA00022989"/>
    </source>
</evidence>
<proteinExistence type="inferred from homology"/>
<dbReference type="AlphaFoldDB" id="A0AAP3GXM6"/>
<comment type="similarity">
    <text evidence="7">Belongs to the ThrE exporter (TC 2.A.79) family.</text>
</comment>
<dbReference type="InterPro" id="IPR024528">
    <property type="entry name" value="ThrE_2"/>
</dbReference>
<comment type="subcellular location">
    <subcellularLocation>
        <location evidence="1">Cell membrane</location>
        <topology evidence="1">Multi-pass membrane protein</topology>
    </subcellularLocation>
</comment>
<comment type="caution">
    <text evidence="10">The sequence shown here is derived from an EMBL/GenBank/DDBJ whole genome shotgun (WGS) entry which is preliminary data.</text>
</comment>
<keyword evidence="4 8" id="KW-0812">Transmembrane</keyword>
<dbReference type="Pfam" id="PF12821">
    <property type="entry name" value="ThrE_2"/>
    <property type="match status" value="1"/>
</dbReference>
<keyword evidence="5 8" id="KW-1133">Transmembrane helix</keyword>
<evidence type="ECO:0000256" key="8">
    <source>
        <dbReference type="SAM" id="Phobius"/>
    </source>
</evidence>
<protein>
    <submittedName>
        <fullName evidence="10">Threonine/serine exporter family protein</fullName>
    </submittedName>
</protein>
<reference evidence="10" key="1">
    <citation type="submission" date="2022-01" db="EMBL/GenBank/DDBJ databases">
        <title>VMRC isolate genome collection.</title>
        <authorList>
            <person name="France M."/>
            <person name="Rutt L."/>
            <person name="Humphrys M."/>
            <person name="Ravel J."/>
        </authorList>
    </citation>
    <scope>NUCLEOTIDE SEQUENCE</scope>
    <source>
        <strain evidence="10">C0127B5</strain>
    </source>
</reference>
<evidence type="ECO:0000256" key="4">
    <source>
        <dbReference type="ARBA" id="ARBA00022692"/>
    </source>
</evidence>
<keyword evidence="3" id="KW-0997">Cell inner membrane</keyword>
<keyword evidence="6 8" id="KW-0472">Membrane</keyword>
<dbReference type="InterPro" id="IPR050539">
    <property type="entry name" value="ThrE_Dicarb/AminoAcid_Exp"/>
</dbReference>
<evidence type="ECO:0000256" key="6">
    <source>
        <dbReference type="ARBA" id="ARBA00023136"/>
    </source>
</evidence>
<dbReference type="PANTHER" id="PTHR34390:SF1">
    <property type="entry name" value="SUCCINATE TRANSPORTER SUBUNIT YJJB-RELATED"/>
    <property type="match status" value="1"/>
</dbReference>
<evidence type="ECO:0000256" key="2">
    <source>
        <dbReference type="ARBA" id="ARBA00022475"/>
    </source>
</evidence>
<feature type="transmembrane region" description="Helical" evidence="8">
    <location>
        <begin position="117"/>
        <end position="137"/>
    </location>
</feature>
<evidence type="ECO:0000313" key="10">
    <source>
        <dbReference type="EMBL" id="MCZ3845354.1"/>
    </source>
</evidence>
<dbReference type="GO" id="GO:0005886">
    <property type="term" value="C:plasma membrane"/>
    <property type="evidence" value="ECO:0007669"/>
    <property type="project" value="UniProtKB-SubCell"/>
</dbReference>
<evidence type="ECO:0000256" key="1">
    <source>
        <dbReference type="ARBA" id="ARBA00004651"/>
    </source>
</evidence>
<sequence length="153" mass="16918">MAIWLQILINIVFSIIGSMGFALTINVPRRALFLTGISGACGWMTYWVLIRLHSGRMIANLVGAFVIGMLGLFFARIKKCPVSVFNIPALVPLVPGAPAYMAVRALVQGKYDVAEDLMLRVGIITVAIALGFLLSTLQSEFIYRLKMHYKNKQ</sequence>
<evidence type="ECO:0000313" key="11">
    <source>
        <dbReference type="Proteomes" id="UP001213015"/>
    </source>
</evidence>
<accession>A0AAP3GXM6</accession>
<dbReference type="RefSeq" id="WP_022091092.1">
    <property type="nucleotide sequence ID" value="NZ_CABMGH010000049.1"/>
</dbReference>
<evidence type="ECO:0000259" key="9">
    <source>
        <dbReference type="Pfam" id="PF12821"/>
    </source>
</evidence>
<feature type="transmembrane region" description="Helical" evidence="8">
    <location>
        <begin position="7"/>
        <end position="25"/>
    </location>
</feature>
<feature type="transmembrane region" description="Helical" evidence="8">
    <location>
        <begin position="31"/>
        <end position="50"/>
    </location>
</feature>
<organism evidence="10 11">
    <name type="scientific">Lactobacillus mulieris</name>
    <dbReference type="NCBI Taxonomy" id="2508708"/>
    <lineage>
        <taxon>Bacteria</taxon>
        <taxon>Bacillati</taxon>
        <taxon>Bacillota</taxon>
        <taxon>Bacilli</taxon>
        <taxon>Lactobacillales</taxon>
        <taxon>Lactobacillaceae</taxon>
        <taxon>Lactobacillus</taxon>
    </lineage>
</organism>
<evidence type="ECO:0000256" key="7">
    <source>
        <dbReference type="ARBA" id="ARBA00034125"/>
    </source>
</evidence>
<dbReference type="EMBL" id="JAKHLF010000015">
    <property type="protein sequence ID" value="MCZ3845354.1"/>
    <property type="molecule type" value="Genomic_DNA"/>
</dbReference>
<name>A0AAP3GXM6_9LACO</name>
<dbReference type="GO" id="GO:0015744">
    <property type="term" value="P:succinate transport"/>
    <property type="evidence" value="ECO:0007669"/>
    <property type="project" value="TreeGrafter"/>
</dbReference>
<dbReference type="GeneID" id="97458626"/>
<dbReference type="Proteomes" id="UP001213015">
    <property type="component" value="Unassembled WGS sequence"/>
</dbReference>
<evidence type="ECO:0000256" key="3">
    <source>
        <dbReference type="ARBA" id="ARBA00022519"/>
    </source>
</evidence>
<feature type="transmembrane region" description="Helical" evidence="8">
    <location>
        <begin position="57"/>
        <end position="77"/>
    </location>
</feature>